<evidence type="ECO:0000256" key="7">
    <source>
        <dbReference type="SAM" id="Phobius"/>
    </source>
</evidence>
<comment type="subcellular location">
    <subcellularLocation>
        <location evidence="1">Cell membrane</location>
        <topology evidence="1">Multi-pass membrane protein</topology>
    </subcellularLocation>
</comment>
<evidence type="ECO:0000256" key="6">
    <source>
        <dbReference type="ARBA" id="ARBA00049738"/>
    </source>
</evidence>
<feature type="transmembrane region" description="Helical" evidence="7">
    <location>
        <begin position="138"/>
        <end position="159"/>
    </location>
</feature>
<name>A0AAJ5QVM3_9ENTR</name>
<evidence type="ECO:0000256" key="1">
    <source>
        <dbReference type="ARBA" id="ARBA00004651"/>
    </source>
</evidence>
<dbReference type="Proteomes" id="UP001210130">
    <property type="component" value="Chromosome"/>
</dbReference>
<dbReference type="EMBL" id="CP112887">
    <property type="protein sequence ID" value="WBW62913.1"/>
    <property type="molecule type" value="Genomic_DNA"/>
</dbReference>
<feature type="transmembrane region" description="Helical" evidence="7">
    <location>
        <begin position="279"/>
        <end position="304"/>
    </location>
</feature>
<dbReference type="GO" id="GO:0005886">
    <property type="term" value="C:plasma membrane"/>
    <property type="evidence" value="ECO:0007669"/>
    <property type="project" value="UniProtKB-SubCell"/>
</dbReference>
<feature type="transmembrane region" description="Helical" evidence="7">
    <location>
        <begin position="12"/>
        <end position="33"/>
    </location>
</feature>
<dbReference type="PANTHER" id="PTHR30250:SF11">
    <property type="entry name" value="O-ANTIGEN TRANSPORTER-RELATED"/>
    <property type="match status" value="1"/>
</dbReference>
<evidence type="ECO:0000256" key="4">
    <source>
        <dbReference type="ARBA" id="ARBA00022989"/>
    </source>
</evidence>
<feature type="transmembrane region" description="Helical" evidence="7">
    <location>
        <begin position="371"/>
        <end position="393"/>
    </location>
</feature>
<feature type="transmembrane region" description="Helical" evidence="7">
    <location>
        <begin position="241"/>
        <end position="267"/>
    </location>
</feature>
<keyword evidence="2" id="KW-1003">Cell membrane</keyword>
<feature type="transmembrane region" description="Helical" evidence="7">
    <location>
        <begin position="345"/>
        <end position="365"/>
    </location>
</feature>
<feature type="transmembrane region" description="Helical" evidence="7">
    <location>
        <begin position="316"/>
        <end position="333"/>
    </location>
</feature>
<feature type="transmembrane region" description="Helical" evidence="7">
    <location>
        <begin position="205"/>
        <end position="221"/>
    </location>
</feature>
<proteinExistence type="predicted"/>
<dbReference type="InterPro" id="IPR050833">
    <property type="entry name" value="Poly_Biosynth_Transport"/>
</dbReference>
<evidence type="ECO:0000256" key="2">
    <source>
        <dbReference type="ARBA" id="ARBA00022475"/>
    </source>
</evidence>
<accession>A0AAJ5QVM3</accession>
<dbReference type="AlphaFoldDB" id="A0AAJ5QVM3"/>
<feature type="transmembrane region" description="Helical" evidence="7">
    <location>
        <begin position="400"/>
        <end position="420"/>
    </location>
</feature>
<gene>
    <name evidence="8" type="ORF">OR613_08370</name>
</gene>
<organism evidence="8 9">
    <name type="scientific">Klebsiella electrica</name>
    <dbReference type="NCBI Taxonomy" id="1259973"/>
    <lineage>
        <taxon>Bacteria</taxon>
        <taxon>Pseudomonadati</taxon>
        <taxon>Pseudomonadota</taxon>
        <taxon>Gammaproteobacteria</taxon>
        <taxon>Enterobacterales</taxon>
        <taxon>Enterobacteriaceae</taxon>
        <taxon>Klebsiella/Raoultella group</taxon>
        <taxon>Klebsiella</taxon>
    </lineage>
</organism>
<reference evidence="8 9" key="1">
    <citation type="journal article" date="2023" name="Microbiol. Resour. Announc.">
        <title>Complete Genome Sequence of the First Colistin-Resistant Raoultella electrica Strain.</title>
        <authorList>
            <person name="Aldeia C."/>
            <person name="Campos-Madueno E.I."/>
            <person name="Sendi P."/>
            <person name="Endimiani A."/>
        </authorList>
    </citation>
    <scope>NUCLEOTIDE SEQUENCE [LARGE SCALE GENOMIC DNA]</scope>
    <source>
        <strain evidence="8 9">S2-IND-01-C</strain>
    </source>
</reference>
<keyword evidence="3 7" id="KW-0812">Transmembrane</keyword>
<feature type="transmembrane region" description="Helical" evidence="7">
    <location>
        <begin position="39"/>
        <end position="57"/>
    </location>
</feature>
<dbReference type="PANTHER" id="PTHR30250">
    <property type="entry name" value="PST FAMILY PREDICTED COLANIC ACID TRANSPORTER"/>
    <property type="match status" value="1"/>
</dbReference>
<sequence>MNRKILQTASIYTFFSIINQAINLVAQLVIMRGFPVTQFGHYAICFEALALLQLVLSNASRNFYLQKIKSGSETVLSLMNYQAINGSLLIIFFGVIVCYFYNLDAIVSSYLILGNVLSSLLLPLQAKWLSENKRWLIIIRDTSVSLISLSFIFISVKLFNSGVETIAITQFIIYGAVPLIFIFIFQRDIFFIENIKRIVRVKFRFESSLLIFCLIFFVNALHNKYGGIFLRNFSDGFQTAIYLATFKFINPLFFIQTSLISAFMPSFIKADNFKFDRKVFLVFALPGFIIALMLFVFYPLALSILGIEQYITSYELIKSGCLFVFIVFVYGAMSNYISISGGQNYILAVNILALSLMLVSSYFIVNVKFTALALIHIFVIAECLICILYFLYIYKKKIEISFFFFFSPLLALLVEFLLIVR</sequence>
<evidence type="ECO:0000256" key="5">
    <source>
        <dbReference type="ARBA" id="ARBA00023136"/>
    </source>
</evidence>
<dbReference type="RefSeq" id="WP_271207503.1">
    <property type="nucleotide sequence ID" value="NZ_CP112887.1"/>
</dbReference>
<evidence type="ECO:0000313" key="9">
    <source>
        <dbReference type="Proteomes" id="UP001210130"/>
    </source>
</evidence>
<keyword evidence="4 7" id="KW-1133">Transmembrane helix</keyword>
<keyword evidence="9" id="KW-1185">Reference proteome</keyword>
<feature type="transmembrane region" description="Helical" evidence="7">
    <location>
        <begin position="108"/>
        <end position="126"/>
    </location>
</feature>
<feature type="transmembrane region" description="Helical" evidence="7">
    <location>
        <begin position="78"/>
        <end position="102"/>
    </location>
</feature>
<feature type="transmembrane region" description="Helical" evidence="7">
    <location>
        <begin position="165"/>
        <end position="185"/>
    </location>
</feature>
<evidence type="ECO:0000313" key="8">
    <source>
        <dbReference type="EMBL" id="WBW62913.1"/>
    </source>
</evidence>
<keyword evidence="5 7" id="KW-0472">Membrane</keyword>
<evidence type="ECO:0000256" key="3">
    <source>
        <dbReference type="ARBA" id="ARBA00022692"/>
    </source>
</evidence>
<protein>
    <recommendedName>
        <fullName evidence="6">Putative O-antigen transporter</fullName>
    </recommendedName>
</protein>